<feature type="domain" description="TonB-dependent receptor-like beta-barrel" evidence="3">
    <location>
        <begin position="472"/>
        <end position="998"/>
    </location>
</feature>
<gene>
    <name evidence="5" type="ORF">DCC81_19015</name>
</gene>
<dbReference type="GO" id="GO:0009279">
    <property type="term" value="C:cell outer membrane"/>
    <property type="evidence" value="ECO:0007669"/>
    <property type="project" value="UniProtKB-SubCell"/>
</dbReference>
<evidence type="ECO:0000313" key="6">
    <source>
        <dbReference type="Proteomes" id="UP000244450"/>
    </source>
</evidence>
<name>A0A2T7BJ76_9BACT</name>
<dbReference type="Proteomes" id="UP000244450">
    <property type="component" value="Unassembled WGS sequence"/>
</dbReference>
<dbReference type="SUPFAM" id="SSF49464">
    <property type="entry name" value="Carboxypeptidase regulatory domain-like"/>
    <property type="match status" value="1"/>
</dbReference>
<dbReference type="Pfam" id="PF00593">
    <property type="entry name" value="TonB_dep_Rec_b-barrel"/>
    <property type="match status" value="1"/>
</dbReference>
<dbReference type="InterPro" id="IPR023996">
    <property type="entry name" value="TonB-dep_OMP_SusC/RagA"/>
</dbReference>
<dbReference type="NCBIfam" id="TIGR04057">
    <property type="entry name" value="SusC_RagA_signa"/>
    <property type="match status" value="1"/>
</dbReference>
<dbReference type="InterPro" id="IPR039426">
    <property type="entry name" value="TonB-dep_rcpt-like"/>
</dbReference>
<comment type="caution">
    <text evidence="5">The sequence shown here is derived from an EMBL/GenBank/DDBJ whole genome shotgun (WGS) entry which is preliminary data.</text>
</comment>
<keyword evidence="1" id="KW-0813">Transport</keyword>
<dbReference type="Gene3D" id="2.60.40.1120">
    <property type="entry name" value="Carboxypeptidase-like, regulatory domain"/>
    <property type="match status" value="1"/>
</dbReference>
<feature type="domain" description="TonB-dependent receptor plug" evidence="4">
    <location>
        <begin position="155"/>
        <end position="260"/>
    </location>
</feature>
<dbReference type="EMBL" id="QCYK01000002">
    <property type="protein sequence ID" value="PUZ26314.1"/>
    <property type="molecule type" value="Genomic_DNA"/>
</dbReference>
<dbReference type="SUPFAM" id="SSF56935">
    <property type="entry name" value="Porins"/>
    <property type="match status" value="1"/>
</dbReference>
<dbReference type="PROSITE" id="PS52016">
    <property type="entry name" value="TONB_DEPENDENT_REC_3"/>
    <property type="match status" value="1"/>
</dbReference>
<keyword evidence="1" id="KW-1134">Transmembrane beta strand</keyword>
<dbReference type="AlphaFoldDB" id="A0A2T7BJ76"/>
<evidence type="ECO:0000259" key="3">
    <source>
        <dbReference type="Pfam" id="PF00593"/>
    </source>
</evidence>
<keyword evidence="2" id="KW-0798">TonB box</keyword>
<keyword evidence="1" id="KW-0812">Transmembrane</keyword>
<dbReference type="Pfam" id="PF07715">
    <property type="entry name" value="Plug"/>
    <property type="match status" value="1"/>
</dbReference>
<dbReference type="OrthoDB" id="604358at2"/>
<dbReference type="InterPro" id="IPR008969">
    <property type="entry name" value="CarboxyPept-like_regulatory"/>
</dbReference>
<accession>A0A2T7BJ76</accession>
<dbReference type="NCBIfam" id="TIGR04056">
    <property type="entry name" value="OMP_RagA_SusC"/>
    <property type="match status" value="1"/>
</dbReference>
<sequence>MACSVTMPRPPVNLPLSPSLGCASLFRAINFSVTNNLLNNQRTMKKWFCMLCLAGGVASVHAQSRMIKGKVADETGQGLPGVSVKVLGTSLGTSTDAKGAFSLNADPGAQLIFTYVGFNTDTVPAIQAENGLVKMKTKVASLNDVVVVGYGTQKKANLTGAVSQVSGAVLDNRSIPNISQGLQGTIPNLNLVMGDGKPIQSPTYNVRGTTSIGQGGSALVLIDGVQGDPSLINPADVASVTVLKDASSAAIYGARAAFGVVLITTKNPAKGKTTVTYSSNYSLKSPTSVPDIVDNGYQYASEFNEAWSAWNDYSQTPQNINKTQPFSAAYLAEYKNRNANPSLPKVEVGANGNYVYYGNTNWYDLLYKNHSFSTDQNLAVSGASEKASYYITGRYFGQEGLFRYNSDNFKNYNFRAKGSLQVLPWLQLNNSTDFAYRTYHNPLNVGEGGGIWRNMADEGHPSSMLFNPDGTLTFSAAYTVGDFVYGRNGIDTTNQQLRNTTGFVARFAHDHFRVKGDFTFQYMNNGETQKRVPVPYSTAPGVIAYVGSAYNDLQNLTAKTNYIATNIYGEYENHFGNHYFKALAGYNFEQSSYSAFSALRNGLAYPGANNLNLALGQNISTAGYWDRWAILGGFGRLNYSYKERYLLEVNGRYDGSSKFPANQRYAFFPSISAGWRLSQEAFWHVNPKILSDVKIRGSYGSLGNGNVASYAYQELFNISQSGRVIGGVLPQKTNNPVVLPDGLTWETARTADGGIDLSLLNDRLAVTGDVYTRKTLNMFTVGPTLPDVFGADPPKGNYADLRTRGWEVSLNWHDKFTVANKPFNYNVGVWMSDYNAVITRYNNASGILTDYYKGQHVGDIWGLVNDGFMTDKDADTYNSGAMKATQYKSSTSGHWLAGDLKFKDLNGDQKITNGSNTLKDPGDQRVIGNTTPRYTYGISLGGSWNNFSINAFFQGVGKQDWYPGGEADAFWGQYNRPYNYALKYQEGNKWTADNPNAYFPRFRGYVAQGGNELSIAQTKYLQNVRYIRLKNLQIGYSLPHNMVERAHLGSARFFLSGENLWTASPLYKLTRNIDVENIGKSDVLLTGTSNNGNGNNYPILKSFTFGLQVSL</sequence>
<evidence type="ECO:0000259" key="4">
    <source>
        <dbReference type="Pfam" id="PF07715"/>
    </source>
</evidence>
<evidence type="ECO:0000313" key="5">
    <source>
        <dbReference type="EMBL" id="PUZ26314.1"/>
    </source>
</evidence>
<keyword evidence="1" id="KW-0998">Cell outer membrane</keyword>
<proteinExistence type="inferred from homology"/>
<dbReference type="Gene3D" id="2.170.130.10">
    <property type="entry name" value="TonB-dependent receptor, plug domain"/>
    <property type="match status" value="1"/>
</dbReference>
<dbReference type="InterPro" id="IPR012910">
    <property type="entry name" value="Plug_dom"/>
</dbReference>
<comment type="similarity">
    <text evidence="1 2">Belongs to the TonB-dependent receptor family.</text>
</comment>
<keyword evidence="6" id="KW-1185">Reference proteome</keyword>
<dbReference type="InterPro" id="IPR037066">
    <property type="entry name" value="Plug_dom_sf"/>
</dbReference>
<evidence type="ECO:0000256" key="2">
    <source>
        <dbReference type="RuleBase" id="RU003357"/>
    </source>
</evidence>
<protein>
    <submittedName>
        <fullName evidence="5">SusC/RagA family protein</fullName>
    </submittedName>
</protein>
<dbReference type="InterPro" id="IPR023997">
    <property type="entry name" value="TonB-dep_OMP_SusC/RagA_CS"/>
</dbReference>
<dbReference type="InterPro" id="IPR000531">
    <property type="entry name" value="Beta-barrel_TonB"/>
</dbReference>
<organism evidence="5 6">
    <name type="scientific">Chitinophaga parva</name>
    <dbReference type="NCBI Taxonomy" id="2169414"/>
    <lineage>
        <taxon>Bacteria</taxon>
        <taxon>Pseudomonadati</taxon>
        <taxon>Bacteroidota</taxon>
        <taxon>Chitinophagia</taxon>
        <taxon>Chitinophagales</taxon>
        <taxon>Chitinophagaceae</taxon>
        <taxon>Chitinophaga</taxon>
    </lineage>
</organism>
<reference evidence="5 6" key="1">
    <citation type="submission" date="2018-04" db="EMBL/GenBank/DDBJ databases">
        <title>Chitinophaga fuyangensis sp. nov., isolated from soil in a chemical factory.</title>
        <authorList>
            <person name="Chen K."/>
        </authorList>
    </citation>
    <scope>NUCLEOTIDE SEQUENCE [LARGE SCALE GENOMIC DNA]</scope>
    <source>
        <strain evidence="5 6">LY-1</strain>
    </source>
</reference>
<dbReference type="Pfam" id="PF13715">
    <property type="entry name" value="CarbopepD_reg_2"/>
    <property type="match status" value="1"/>
</dbReference>
<evidence type="ECO:0000256" key="1">
    <source>
        <dbReference type="PROSITE-ProRule" id="PRU01360"/>
    </source>
</evidence>
<keyword evidence="1 2" id="KW-0472">Membrane</keyword>
<comment type="subcellular location">
    <subcellularLocation>
        <location evidence="1">Cell outer membrane</location>
        <topology evidence="1">Multi-pass membrane protein</topology>
    </subcellularLocation>
</comment>